<organism evidence="10 11">
    <name type="scientific">Ophiocordyceps polyrhachis-furcata BCC 54312</name>
    <dbReference type="NCBI Taxonomy" id="1330021"/>
    <lineage>
        <taxon>Eukaryota</taxon>
        <taxon>Fungi</taxon>
        <taxon>Dikarya</taxon>
        <taxon>Ascomycota</taxon>
        <taxon>Pezizomycotina</taxon>
        <taxon>Sordariomycetes</taxon>
        <taxon>Hypocreomycetidae</taxon>
        <taxon>Hypocreales</taxon>
        <taxon>Ophiocordycipitaceae</taxon>
        <taxon>Ophiocordyceps</taxon>
    </lineage>
</organism>
<dbReference type="GO" id="GO:0000785">
    <property type="term" value="C:chromatin"/>
    <property type="evidence" value="ECO:0007669"/>
    <property type="project" value="TreeGrafter"/>
</dbReference>
<feature type="domain" description="Pericentrin/AKAP-450 centrosomal targeting" evidence="9">
    <location>
        <begin position="1076"/>
        <end position="1163"/>
    </location>
</feature>
<dbReference type="Pfam" id="PF07989">
    <property type="entry name" value="Cnn_1N"/>
    <property type="match status" value="1"/>
</dbReference>
<evidence type="ECO:0000313" key="10">
    <source>
        <dbReference type="EMBL" id="RCI11616.1"/>
    </source>
</evidence>
<comment type="caution">
    <text evidence="10">The sequence shown here is derived from an EMBL/GenBank/DDBJ whole genome shotgun (WGS) entry which is preliminary data.</text>
</comment>
<dbReference type="PANTHER" id="PTHR43941:SF1">
    <property type="entry name" value="STRUCTURAL MAINTENANCE OF CHROMOSOMES PROTEIN 2"/>
    <property type="match status" value="1"/>
</dbReference>
<dbReference type="AlphaFoldDB" id="A0A367LB25"/>
<dbReference type="EMBL" id="LKCN02000010">
    <property type="protein sequence ID" value="RCI11616.1"/>
    <property type="molecule type" value="Genomic_DNA"/>
</dbReference>
<evidence type="ECO:0000256" key="5">
    <source>
        <dbReference type="ARBA" id="ARBA00023212"/>
    </source>
</evidence>
<dbReference type="GO" id="GO:0007076">
    <property type="term" value="P:mitotic chromosome condensation"/>
    <property type="evidence" value="ECO:0007669"/>
    <property type="project" value="TreeGrafter"/>
</dbReference>
<accession>A0A367LB25</accession>
<feature type="compositionally biased region" description="Low complexity" evidence="7">
    <location>
        <begin position="721"/>
        <end position="734"/>
    </location>
</feature>
<feature type="region of interest" description="Disordered" evidence="7">
    <location>
        <begin position="288"/>
        <end position="309"/>
    </location>
</feature>
<evidence type="ECO:0000256" key="6">
    <source>
        <dbReference type="SAM" id="Coils"/>
    </source>
</evidence>
<feature type="compositionally biased region" description="Basic and acidic residues" evidence="7">
    <location>
        <begin position="845"/>
        <end position="861"/>
    </location>
</feature>
<keyword evidence="5" id="KW-0206">Cytoskeleton</keyword>
<dbReference type="GO" id="GO:0000796">
    <property type="term" value="C:condensin complex"/>
    <property type="evidence" value="ECO:0007669"/>
    <property type="project" value="TreeGrafter"/>
</dbReference>
<feature type="compositionally biased region" description="Basic and acidic residues" evidence="7">
    <location>
        <begin position="299"/>
        <end position="309"/>
    </location>
</feature>
<keyword evidence="4 6" id="KW-0175">Coiled coil</keyword>
<dbReference type="InterPro" id="IPR019528">
    <property type="entry name" value="PACT_domain"/>
</dbReference>
<feature type="region of interest" description="Disordered" evidence="7">
    <location>
        <begin position="131"/>
        <end position="183"/>
    </location>
</feature>
<dbReference type="STRING" id="1330021.A0A367LB25"/>
<evidence type="ECO:0000256" key="4">
    <source>
        <dbReference type="ARBA" id="ARBA00023054"/>
    </source>
</evidence>
<dbReference type="GO" id="GO:0005737">
    <property type="term" value="C:cytoplasm"/>
    <property type="evidence" value="ECO:0007669"/>
    <property type="project" value="UniProtKB-ARBA"/>
</dbReference>
<evidence type="ECO:0000256" key="2">
    <source>
        <dbReference type="ARBA" id="ARBA00022490"/>
    </source>
</evidence>
<evidence type="ECO:0000313" key="11">
    <source>
        <dbReference type="Proteomes" id="UP000253664"/>
    </source>
</evidence>
<dbReference type="GO" id="GO:0000793">
    <property type="term" value="C:condensed chromosome"/>
    <property type="evidence" value="ECO:0007669"/>
    <property type="project" value="TreeGrafter"/>
</dbReference>
<evidence type="ECO:0000259" key="8">
    <source>
        <dbReference type="Pfam" id="PF07989"/>
    </source>
</evidence>
<keyword evidence="3" id="KW-0597">Phosphoprotein</keyword>
<evidence type="ECO:0000256" key="7">
    <source>
        <dbReference type="SAM" id="MobiDB-lite"/>
    </source>
</evidence>
<comment type="subcellular location">
    <subcellularLocation>
        <location evidence="1">Cytoplasm</location>
        <location evidence="1">Cytoskeleton</location>
        <location evidence="1">Microtubule organizing center</location>
    </subcellularLocation>
</comment>
<protein>
    <recommendedName>
        <fullName evidence="12">Centrosomin N-terminal motif 1 domain-containing protein</fullName>
    </recommendedName>
</protein>
<feature type="compositionally biased region" description="Polar residues" evidence="7">
    <location>
        <begin position="151"/>
        <end position="162"/>
    </location>
</feature>
<feature type="region of interest" description="Disordered" evidence="7">
    <location>
        <begin position="713"/>
        <end position="751"/>
    </location>
</feature>
<sequence>MVQPGFGGALDTPRTVADATFLSRPPDFPDVSQEASFQSPRRDAENNLLRHLGAGGRRGIDPATPRQQRGKPLADRRNLPPSVGGAEFTPLLKSATRNSARRLGKENAVAAVRGSPDLDRIDEVEVTPIPRGDTSVYAGSRGSHSFLDKTTLPQVDSSSVASTPLARRPSKDRGPLQDGNQLSLREQENVIDRIEKENFGLKLKIHFLEDALRKAGPGYSEAALKENTELKVDKVTMQRELHRYKKQLTSAERDLEKYRQQMLDLQDKAKRKQPDDSQLRQLQKTLKERESDLDNLQRQVDRGQHHRETELETLKDTVEDLEADLREKDRIITSREDELEDLREKLQEAEEKARNSQQQQQDTDEVLQDELDQAQETIERLQQDTRRLEEQADDSMDKMKAAVAQRQRAEEELRILREDLADKSIVTKGLSRQLEDRVVRLQEELDKSGEEYAGLEKELARANGEIAQLRAGLKSRDHDSDLRMQELEAELLAVGDERDELQSQNEALGADFDSLRLEADRLEKKVQDMETRLAQERELALERERDLRSQYDGEMARLNDEISDLQAEVREKDNLYDNDSDKWETQRQTLESERDRAEEKAAGLQRTIDRLRSAEGSLSDKESKLKAAMESEGERHRSEAAMMNRQMDELKEALEARQTLLTSIRSELSSVREELRQTQIDYQAQVNKAVGLEDEVEVLQAASQDLEAARLESDRLRSELQRQQQQQQQQQQQRGSSPSSESTARLASQLSEATRQLDRANKDKQTLQDQLTKLKADLTTARDSLAEAEAERDELEQRAQNQDQDTGLRTAKMRLDGELRRLKEENKRLVSQRDALESSLEEELDKAAASEERVAQLEDQLRQSSNKENQELAGARRSIRDLERRIAERETQQQQEDDGSRLRLDLSAARKKEVQLLQRESSHRDAVKGLKKQLTELERRLHEKDVSRLMRQDDESQLRQRLDEAEDQRQVLEEVLDEARHQAEAAAAQHQQALGRLLSEAEQKQTLVQGLVEAEASLRRKLERARSERAAYRLSAERLSQRLRQSPSSAPATMTDETAVKERRGMVMQMEWMQARWEREATLRSDAAYAKAFVQLELAVAQACNKAQLRELDDIRTRLAVTGRGKQAPPMLPISSSPSPSRLRSLLLAVRFVVRARIAARSWARHEVVRRRLVAAFRDGHHRRLES</sequence>
<dbReference type="GO" id="GO:0003682">
    <property type="term" value="F:chromatin binding"/>
    <property type="evidence" value="ECO:0007669"/>
    <property type="project" value="TreeGrafter"/>
</dbReference>
<dbReference type="OrthoDB" id="10255000at2759"/>
<dbReference type="InterPro" id="IPR012943">
    <property type="entry name" value="Cnn_1N"/>
</dbReference>
<evidence type="ECO:0000256" key="1">
    <source>
        <dbReference type="ARBA" id="ARBA00004267"/>
    </source>
</evidence>
<feature type="coiled-coil region" evidence="6">
    <location>
        <begin position="920"/>
        <end position="1042"/>
    </location>
</feature>
<feature type="region of interest" description="Disordered" evidence="7">
    <location>
        <begin position="785"/>
        <end position="811"/>
    </location>
</feature>
<gene>
    <name evidence="10" type="ORF">L249_7510</name>
</gene>
<keyword evidence="2" id="KW-0963">Cytoplasm</keyword>
<reference evidence="10 11" key="1">
    <citation type="journal article" date="2015" name="BMC Genomics">
        <title>Insights from the genome of Ophiocordyceps polyrhachis-furcata to pathogenicity and host specificity in insect fungi.</title>
        <authorList>
            <person name="Wichadakul D."/>
            <person name="Kobmoo N."/>
            <person name="Ingsriswang S."/>
            <person name="Tangphatsornruang S."/>
            <person name="Chantasingh D."/>
            <person name="Luangsa-ard J.J."/>
            <person name="Eurwilaichitr L."/>
        </authorList>
    </citation>
    <scope>NUCLEOTIDE SEQUENCE [LARGE SCALE GENOMIC DNA]</scope>
    <source>
        <strain evidence="10 11">BCC 54312</strain>
    </source>
</reference>
<dbReference type="Pfam" id="PF10495">
    <property type="entry name" value="PACT_coil_coil"/>
    <property type="match status" value="1"/>
</dbReference>
<dbReference type="Proteomes" id="UP000253664">
    <property type="component" value="Unassembled WGS sequence"/>
</dbReference>
<feature type="region of interest" description="Disordered" evidence="7">
    <location>
        <begin position="832"/>
        <end position="876"/>
    </location>
</feature>
<keyword evidence="11" id="KW-1185">Reference proteome</keyword>
<feature type="domain" description="Centrosomin N-terminal motif 1" evidence="8">
    <location>
        <begin position="183"/>
        <end position="256"/>
    </location>
</feature>
<evidence type="ECO:0000256" key="3">
    <source>
        <dbReference type="ARBA" id="ARBA00022553"/>
    </source>
</evidence>
<evidence type="ECO:0008006" key="12">
    <source>
        <dbReference type="Google" id="ProtNLM"/>
    </source>
</evidence>
<evidence type="ECO:0000259" key="9">
    <source>
        <dbReference type="Pfam" id="PF10495"/>
    </source>
</evidence>
<feature type="region of interest" description="Disordered" evidence="7">
    <location>
        <begin position="576"/>
        <end position="638"/>
    </location>
</feature>
<dbReference type="GO" id="GO:0005815">
    <property type="term" value="C:microtubule organizing center"/>
    <property type="evidence" value="ECO:0007669"/>
    <property type="project" value="UniProtKB-SubCell"/>
</dbReference>
<feature type="compositionally biased region" description="Polar residues" evidence="7">
    <location>
        <begin position="735"/>
        <end position="751"/>
    </location>
</feature>
<name>A0A367LB25_9HYPO</name>
<dbReference type="PANTHER" id="PTHR43941">
    <property type="entry name" value="STRUCTURAL MAINTENANCE OF CHROMOSOMES PROTEIN 2"/>
    <property type="match status" value="1"/>
</dbReference>
<feature type="region of interest" description="Disordered" evidence="7">
    <location>
        <begin position="20"/>
        <end position="89"/>
    </location>
</feature>
<feature type="region of interest" description="Disordered" evidence="7">
    <location>
        <begin position="346"/>
        <end position="366"/>
    </location>
</feature>
<proteinExistence type="predicted"/>